<organism evidence="3 4">
    <name type="scientific">Microcella humidisoli</name>
    <dbReference type="NCBI Taxonomy" id="2963406"/>
    <lineage>
        <taxon>Bacteria</taxon>
        <taxon>Bacillati</taxon>
        <taxon>Actinomycetota</taxon>
        <taxon>Actinomycetes</taxon>
        <taxon>Micrococcales</taxon>
        <taxon>Microbacteriaceae</taxon>
        <taxon>Microcella</taxon>
    </lineage>
</organism>
<keyword evidence="1" id="KW-0812">Transmembrane</keyword>
<feature type="transmembrane region" description="Helical" evidence="1">
    <location>
        <begin position="28"/>
        <end position="47"/>
    </location>
</feature>
<dbReference type="EMBL" id="CP101497">
    <property type="protein sequence ID" value="UTT62072.1"/>
    <property type="molecule type" value="Genomic_DNA"/>
</dbReference>
<keyword evidence="4" id="KW-1185">Reference proteome</keyword>
<evidence type="ECO:0000313" key="4">
    <source>
        <dbReference type="Proteomes" id="UP001060039"/>
    </source>
</evidence>
<evidence type="ECO:0000313" key="3">
    <source>
        <dbReference type="EMBL" id="UTT62072.1"/>
    </source>
</evidence>
<evidence type="ECO:0000259" key="2">
    <source>
        <dbReference type="PROSITE" id="PS51782"/>
    </source>
</evidence>
<feature type="domain" description="LysM" evidence="2">
    <location>
        <begin position="62"/>
        <end position="111"/>
    </location>
</feature>
<dbReference type="RefSeq" id="WP_255159214.1">
    <property type="nucleotide sequence ID" value="NZ_CP101497.1"/>
</dbReference>
<accession>A0ABY5FVV4</accession>
<dbReference type="Pfam" id="PF01476">
    <property type="entry name" value="LysM"/>
    <property type="match status" value="1"/>
</dbReference>
<name>A0ABY5FVV4_9MICO</name>
<dbReference type="SUPFAM" id="SSF54106">
    <property type="entry name" value="LysM domain"/>
    <property type="match status" value="1"/>
</dbReference>
<dbReference type="InterPro" id="IPR018392">
    <property type="entry name" value="LysM"/>
</dbReference>
<dbReference type="PROSITE" id="PS51782">
    <property type="entry name" value="LYSM"/>
    <property type="match status" value="1"/>
</dbReference>
<sequence>MSAITYGTAVRTAPVVTTRLRLTRRGRAVIAALVSLPLVIALVSMTLNGGGATATSGDVVVATVTVEAGESLWSVAAAIAPEASTADVVADLIAVNDLSSAELLPGQVLIVPARYAD</sequence>
<dbReference type="InterPro" id="IPR036779">
    <property type="entry name" value="LysM_dom_sf"/>
</dbReference>
<dbReference type="Proteomes" id="UP001060039">
    <property type="component" value="Chromosome"/>
</dbReference>
<protein>
    <submittedName>
        <fullName evidence="3">LysM peptidoglycan-binding domain-containing protein</fullName>
    </submittedName>
</protein>
<proteinExistence type="predicted"/>
<dbReference type="SMART" id="SM00257">
    <property type="entry name" value="LysM"/>
    <property type="match status" value="1"/>
</dbReference>
<dbReference type="Gene3D" id="3.10.350.10">
    <property type="entry name" value="LysM domain"/>
    <property type="match status" value="1"/>
</dbReference>
<gene>
    <name evidence="3" type="ORF">NNL39_10400</name>
</gene>
<reference evidence="3" key="1">
    <citation type="submission" date="2022-07" db="EMBL/GenBank/DDBJ databases">
        <title>Taxonomic analysis of Microcella humidisoli nov. sp., isolated from riverside soil.</title>
        <authorList>
            <person name="Molina K.M."/>
            <person name="Kim S.B."/>
        </authorList>
    </citation>
    <scope>NUCLEOTIDE SEQUENCE</scope>
    <source>
        <strain evidence="3">MMS21-STM10</strain>
    </source>
</reference>
<keyword evidence="1" id="KW-0472">Membrane</keyword>
<evidence type="ECO:0000256" key="1">
    <source>
        <dbReference type="SAM" id="Phobius"/>
    </source>
</evidence>
<keyword evidence="1" id="KW-1133">Transmembrane helix</keyword>